<protein>
    <submittedName>
        <fullName evidence="2">FYVE and coiled-coil domain-containing protein 1 isoform X1</fullName>
    </submittedName>
</protein>
<sequence>MSTVGENQLQRIIRDLHDAVSELSKEHCDTEDPITDDSSSLHKFCFKLEYLLQFDQKERTTFLGSRKDYWDYFCDCLAKIKGANDGIRFVKSIPELKTSLGKGRAFIRYCLVHQRLADTLQQCLINLKITSEWYYERSPFLKSHLNIDIINHLYELNEVQFDVASRGYDLDSQWPTFARRTLGSAVSPHVWKPPSRCSSVNSLVSSYTQQVQDFLPGQDFGSSLLGDLGELGELTCSTSEDLRIELDQSELKQQQLKEKIQLLTDEAADLRVVIKDLQEQLLAKGSDQEKAGEQQQEVVKAVRECADLLSTTTQGLEALRTSERNLEAKLSVAENRNMELLAKLDGALSEKGQQAANYCDSAWTIQELLTKLKEAEQERIEAKRESEDRARIAERLSQEIKLQEGKLKEMEGNLDMCRVTADKERTTATQQADELQMTINRLQGALSLKERETGNLRTQLQDVQKALEAQQDQMEEHMKKIQEEMQRKSVLEEQLNAKMNELSVNTQKMRQLENHNQRLIVENQSFQAQAKKLEEYKSQCTSLMEINAKLIQTVKRNEDSSKELSEIKTTLEKELKTLQASERQLRTRLESAGLTVESQNLEECIENGQTDNEDVLEKLNESTTAPQKNKRTTSGLLQEANECSKTDHVESTTRLALAEAQLELNMKEVSRLQDEVLELRAQLLVISEERMKIQALQEVTEASREDLRAQTEQLKSQVEELNRRHVEELLRCHEREETLGKERDMEAKMRAEIQTSMTSMKEECHALKKHNSTLALENGEAREALHRANTETAELGVHVCMLTGQNEEAKLRWEELSNKLQELQMEAQEEVKTLSDSMESLRKDNAGLKEQVKQMEGLQEALQKLQEKLERAEDEARSLQEIRQREVDTLRSQLSDEAAHHQSQVQGMSEDMDALRKRLDIEVEKVSSLEAKVLKLESLNSGQSQMIEKTTALIGDSETIIYQKEEQIKNLKVDLSRAEKELVLAQQSCQELGVNLSRSAMEKQAVELKMSAELDDLYRTKKNLEERLIELIREKDALWQKSDALEFEQKRRAEEQTDRDVTHCLSCKSQFSWMLRRYNCRFCGRPFCYSCCSFGGKDRCCKSCSTHSERQQADQGSPSHSTYSPISSPNQTSTPGVPWILKSPRPDDMAYDIITEDEVNRVHDSDSSSYTTALSPETQQLSSSDVTSTEDSDELIGSVQDSEICLLKSGERTLSVPFSVDDVMHFGSKSKELFIKSSCYSVILISAAHPGPSIGWTFSSEPKSIAFSVVYRETTDTPLEQAKVLIPLTRCRSHKETIQGQLKVRNPGQYTLIFDNSFSRFVSKKVQYKLSIEMPEVTGLLVQGYGCLKAKYVMLLSELTNSSWRNVEVDVLWLPQRLSFSSVLKIEIQKRITEKACKVGHIDSSTVIVVNSSMRLKSFDVHGELLVKLVTVGKPSTWREEKNLYRFGTKFGLKPYCRLLSVSQVHRRTSRANWTNW</sequence>
<organism evidence="1 2">
    <name type="scientific">Danio rerio</name>
    <name type="common">Zebrafish</name>
    <name type="synonym">Brachydanio rerio</name>
    <dbReference type="NCBI Taxonomy" id="7955"/>
    <lineage>
        <taxon>Eukaryota</taxon>
        <taxon>Metazoa</taxon>
        <taxon>Chordata</taxon>
        <taxon>Craniata</taxon>
        <taxon>Vertebrata</taxon>
        <taxon>Euteleostomi</taxon>
        <taxon>Actinopterygii</taxon>
        <taxon>Neopterygii</taxon>
        <taxon>Teleostei</taxon>
        <taxon>Ostariophysi</taxon>
        <taxon>Cypriniformes</taxon>
        <taxon>Danionidae</taxon>
        <taxon>Danioninae</taxon>
        <taxon>Danio</taxon>
    </lineage>
</organism>
<proteinExistence type="predicted"/>
<gene>
    <name evidence="2" type="primary">fyco1b</name>
</gene>
<evidence type="ECO:0000313" key="1">
    <source>
        <dbReference type="Proteomes" id="UP000000437"/>
    </source>
</evidence>
<name>A0AC58HXM1_DANRE</name>
<reference evidence="2" key="1">
    <citation type="submission" date="2025-08" db="UniProtKB">
        <authorList>
            <consortium name="RefSeq"/>
        </authorList>
    </citation>
    <scope>IDENTIFICATION</scope>
    <source>
        <strain evidence="2">Tuebingen</strain>
        <tissue evidence="2">Fibroblasts and whole tissue</tissue>
    </source>
</reference>
<dbReference type="RefSeq" id="XP_073786728.1">
    <property type="nucleotide sequence ID" value="XM_073930627.1"/>
</dbReference>
<evidence type="ECO:0000313" key="2">
    <source>
        <dbReference type="RefSeq" id="XP_073786728.1"/>
    </source>
</evidence>
<dbReference type="Proteomes" id="UP000000437">
    <property type="component" value="Chromosome 2"/>
</dbReference>
<accession>A0AC58HXM1</accession>
<keyword evidence="1" id="KW-1185">Reference proteome</keyword>